<dbReference type="SMART" id="SM00733">
    <property type="entry name" value="Mterf"/>
    <property type="match status" value="5"/>
</dbReference>
<dbReference type="EMBL" id="QZWG01000018">
    <property type="protein sequence ID" value="RZB51536.1"/>
    <property type="molecule type" value="Genomic_DNA"/>
</dbReference>
<organism evidence="4 5">
    <name type="scientific">Glycine soja</name>
    <name type="common">Wild soybean</name>
    <dbReference type="NCBI Taxonomy" id="3848"/>
    <lineage>
        <taxon>Eukaryota</taxon>
        <taxon>Viridiplantae</taxon>
        <taxon>Streptophyta</taxon>
        <taxon>Embryophyta</taxon>
        <taxon>Tracheophyta</taxon>
        <taxon>Spermatophyta</taxon>
        <taxon>Magnoliopsida</taxon>
        <taxon>eudicotyledons</taxon>
        <taxon>Gunneridae</taxon>
        <taxon>Pentapetalae</taxon>
        <taxon>rosids</taxon>
        <taxon>fabids</taxon>
        <taxon>Fabales</taxon>
        <taxon>Fabaceae</taxon>
        <taxon>Papilionoideae</taxon>
        <taxon>50 kb inversion clade</taxon>
        <taxon>NPAAA clade</taxon>
        <taxon>indigoferoid/millettioid clade</taxon>
        <taxon>Phaseoleae</taxon>
        <taxon>Glycine</taxon>
        <taxon>Glycine subgen. Soja</taxon>
    </lineage>
</organism>
<evidence type="ECO:0000313" key="5">
    <source>
        <dbReference type="Proteomes" id="UP000289340"/>
    </source>
</evidence>
<keyword evidence="2" id="KW-0804">Transcription</keyword>
<sequence length="394" mass="45143">MLPHFLITRLTSSFTHYKSTQIPLGSLLQHRHYVFLFSFNSFTSGRDNHKGVTFTVSYLINSCGLSPELAYKLSNGVSLKTPNGPNAVLDTLKDYGFSKTEVAKLVEKHPRVLVANAEKTLLPKLQFFHSIGVSNTDMSKMIIKNPLILRRSLAKFLVPLCRMIRRVVHDDLEVVKVLRKSPFAFTYADMVNGLVPNIEVLRQSGVPQGSISLLMVHFPSVAYGKHSRFVEAVKRVKKFGFDPLKTAFVMAIQVLYNMRKLALELRFEIYERWGWNREMALQAFVKYPNFIKLSDEMVTKKMNFLVKDMGLSPEYIAAYPTVLGYNLEKRIVPRLSVIKILKSKGLVKNNLQSSSFLCITEEIFLKKFVINFQEDLPLLPDVYKVKSNCTWCYH</sequence>
<name>A0A445FRN4_GLYSO</name>
<dbReference type="InterPro" id="IPR038538">
    <property type="entry name" value="MTERF_sf"/>
</dbReference>
<comment type="caution">
    <text evidence="4">The sequence shown here is derived from an EMBL/GenBank/DDBJ whole genome shotgun (WGS) entry which is preliminary data.</text>
</comment>
<dbReference type="InterPro" id="IPR003690">
    <property type="entry name" value="MTERF"/>
</dbReference>
<dbReference type="PANTHER" id="PTHR13068">
    <property type="entry name" value="CGI-12 PROTEIN-RELATED"/>
    <property type="match status" value="1"/>
</dbReference>
<keyword evidence="3" id="KW-0809">Transit peptide</keyword>
<dbReference type="AlphaFoldDB" id="A0A445FRN4"/>
<evidence type="ECO:0000256" key="2">
    <source>
        <dbReference type="ARBA" id="ARBA00022472"/>
    </source>
</evidence>
<accession>A0A445FRN4</accession>
<keyword evidence="2" id="KW-0806">Transcription termination</keyword>
<keyword evidence="5" id="KW-1185">Reference proteome</keyword>
<reference evidence="4 5" key="1">
    <citation type="submission" date="2018-09" db="EMBL/GenBank/DDBJ databases">
        <title>A high-quality reference genome of wild soybean provides a powerful tool to mine soybean genomes.</title>
        <authorList>
            <person name="Xie M."/>
            <person name="Chung C.Y.L."/>
            <person name="Li M.-W."/>
            <person name="Wong F.-L."/>
            <person name="Chan T.-F."/>
            <person name="Lam H.-M."/>
        </authorList>
    </citation>
    <scope>NUCLEOTIDE SEQUENCE [LARGE SCALE GENOMIC DNA]</scope>
    <source>
        <strain evidence="5">cv. W05</strain>
        <tissue evidence="4">Hypocotyl of etiolated seedlings</tissue>
    </source>
</reference>
<dbReference type="Pfam" id="PF02536">
    <property type="entry name" value="mTERF"/>
    <property type="match status" value="1"/>
</dbReference>
<dbReference type="PANTHER" id="PTHR13068:SF133">
    <property type="entry name" value="MITOCHONDRIAL TRANSCRIPTION TERMINATION FACTOR FAMILY PROTEIN"/>
    <property type="match status" value="1"/>
</dbReference>
<evidence type="ECO:0000256" key="1">
    <source>
        <dbReference type="ARBA" id="ARBA00007692"/>
    </source>
</evidence>
<dbReference type="FunFam" id="1.25.70.10:FF:000001">
    <property type="entry name" value="Mitochondrial transcription termination factor-like"/>
    <property type="match status" value="1"/>
</dbReference>
<gene>
    <name evidence="4" type="ORF">D0Y65_048102</name>
</gene>
<protein>
    <submittedName>
        <fullName evidence="4">Transcription termination factor MTERF6, chloroplastic/mitochondrial isoform A</fullName>
    </submittedName>
</protein>
<evidence type="ECO:0000256" key="3">
    <source>
        <dbReference type="ARBA" id="ARBA00022946"/>
    </source>
</evidence>
<dbReference type="Proteomes" id="UP000289340">
    <property type="component" value="Chromosome 18"/>
</dbReference>
<dbReference type="GO" id="GO:0003676">
    <property type="term" value="F:nucleic acid binding"/>
    <property type="evidence" value="ECO:0007669"/>
    <property type="project" value="InterPro"/>
</dbReference>
<dbReference type="Gene3D" id="1.25.70.10">
    <property type="entry name" value="Transcription termination factor 3, mitochondrial"/>
    <property type="match status" value="1"/>
</dbReference>
<evidence type="ECO:0000313" key="4">
    <source>
        <dbReference type="EMBL" id="RZB51536.1"/>
    </source>
</evidence>
<comment type="similarity">
    <text evidence="1">Belongs to the mTERF family.</text>
</comment>
<dbReference type="GO" id="GO:0006353">
    <property type="term" value="P:DNA-templated transcription termination"/>
    <property type="evidence" value="ECO:0007669"/>
    <property type="project" value="UniProtKB-KW"/>
</dbReference>
<proteinExistence type="inferred from homology"/>
<keyword evidence="2" id="KW-0805">Transcription regulation</keyword>
<dbReference type="Gramene" id="XM_028357132.1">
    <property type="protein sequence ID" value="XP_028212933.1"/>
    <property type="gene ID" value="LOC114395372"/>
</dbReference>